<dbReference type="Proteomes" id="UP000030766">
    <property type="component" value="Unassembled WGS sequence"/>
</dbReference>
<evidence type="ECO:0000313" key="1">
    <source>
        <dbReference type="EMBL" id="EWZ50278.1"/>
    </source>
</evidence>
<dbReference type="AlphaFoldDB" id="W9LAX3"/>
<dbReference type="EMBL" id="JH717896">
    <property type="protein sequence ID" value="EWZ50278.1"/>
    <property type="molecule type" value="Genomic_DNA"/>
</dbReference>
<dbReference type="HOGENOM" id="CLU_3384783_0_0_1"/>
<accession>W9LAX3</accession>
<organism evidence="1">
    <name type="scientific">Fusarium oxysporum Fo47</name>
    <dbReference type="NCBI Taxonomy" id="660027"/>
    <lineage>
        <taxon>Eukaryota</taxon>
        <taxon>Fungi</taxon>
        <taxon>Dikarya</taxon>
        <taxon>Ascomycota</taxon>
        <taxon>Pezizomycotina</taxon>
        <taxon>Sordariomycetes</taxon>
        <taxon>Hypocreomycetidae</taxon>
        <taxon>Hypocreales</taxon>
        <taxon>Nectriaceae</taxon>
        <taxon>Fusarium</taxon>
        <taxon>Fusarium oxysporum species complex</taxon>
    </lineage>
</organism>
<gene>
    <name evidence="1" type="ORF">FOZG_00874</name>
</gene>
<protein>
    <submittedName>
        <fullName evidence="1">Uncharacterized protein</fullName>
    </submittedName>
</protein>
<proteinExistence type="predicted"/>
<reference evidence="1" key="1">
    <citation type="submission" date="2011-06" db="EMBL/GenBank/DDBJ databases">
        <title>The Genome Sequence of Fusarium oxysporum Fo47.</title>
        <authorList>
            <consortium name="The Broad Institute Genome Sequencing Platform"/>
            <person name="Ma L.-J."/>
            <person name="Gale L.R."/>
            <person name="Schwartz D.C."/>
            <person name="Zhou S."/>
            <person name="Corby-Kistler H."/>
            <person name="Young S.K."/>
            <person name="Zeng Q."/>
            <person name="Gargeya S."/>
            <person name="Fitzgerald M."/>
            <person name="Haas B."/>
            <person name="Abouelleil A."/>
            <person name="Alvarado L."/>
            <person name="Arachchi H.M."/>
            <person name="Berlin A."/>
            <person name="Brown A."/>
            <person name="Chapman S.B."/>
            <person name="Chen Z."/>
            <person name="Dunbar C."/>
            <person name="Freedman E."/>
            <person name="Gearin G."/>
            <person name="Gellesch M."/>
            <person name="Goldberg J."/>
            <person name="Griggs A."/>
            <person name="Gujja S."/>
            <person name="Heiman D."/>
            <person name="Howarth C."/>
            <person name="Larson L."/>
            <person name="Lui A."/>
            <person name="MacDonald P.J.P."/>
            <person name="Mehta T."/>
            <person name="Montmayeur A."/>
            <person name="Murphy C."/>
            <person name="Neiman D."/>
            <person name="Pearson M."/>
            <person name="Priest M."/>
            <person name="Roberts A."/>
            <person name="Saif S."/>
            <person name="Shea T."/>
            <person name="Shenoy N."/>
            <person name="Sisk P."/>
            <person name="Stolte C."/>
            <person name="Sykes S."/>
            <person name="Wortman J."/>
            <person name="Nusbaum C."/>
            <person name="Birren B."/>
        </authorList>
    </citation>
    <scope>NUCLEOTIDE SEQUENCE [LARGE SCALE GENOMIC DNA]</scope>
    <source>
        <strain evidence="1">Fo47</strain>
    </source>
</reference>
<sequence>MPSLMGNLQQQPQIRGAELIVSGVPVRFLIGEN</sequence>
<dbReference type="VEuPathDB" id="FungiDB:FOZG_00874"/>
<reference evidence="1" key="2">
    <citation type="submission" date="2012-06" db="EMBL/GenBank/DDBJ databases">
        <title>Annotation of the Genome Sequence of Fusarium oxysporum Fo47.</title>
        <authorList>
            <consortium name="The Broad Institute Genomics Platform"/>
            <person name="Ma L.-J."/>
            <person name="Corby-Kistler H."/>
            <person name="Broz K."/>
            <person name="Gale L.R."/>
            <person name="Jonkers W."/>
            <person name="O'Donnell K."/>
            <person name="Ploetz R."/>
            <person name="Steinberg C."/>
            <person name="Schwartz D.C."/>
            <person name="VanEtten H."/>
            <person name="Zhou S."/>
            <person name="Young S.K."/>
            <person name="Zeng Q."/>
            <person name="Gargeya S."/>
            <person name="Fitzgerald M."/>
            <person name="Abouelleil A."/>
            <person name="Alvarado L."/>
            <person name="Chapman S.B."/>
            <person name="Gainer-Dewar J."/>
            <person name="Goldberg J."/>
            <person name="Griggs A."/>
            <person name="Gujja S."/>
            <person name="Hansen M."/>
            <person name="Howarth C."/>
            <person name="Imamovic A."/>
            <person name="Ireland A."/>
            <person name="Larimer J."/>
            <person name="McCowan C."/>
            <person name="Murphy C."/>
            <person name="Pearson M."/>
            <person name="Poon T.W."/>
            <person name="Priest M."/>
            <person name="Roberts A."/>
            <person name="Saif S."/>
            <person name="Shea T."/>
            <person name="Sykes S."/>
            <person name="Wortman J."/>
            <person name="Nusbaum C."/>
            <person name="Birren B."/>
        </authorList>
    </citation>
    <scope>NUCLEOTIDE SEQUENCE</scope>
    <source>
        <strain evidence="1">Fo47</strain>
    </source>
</reference>
<name>W9LAX3_FUSOX</name>